<proteinExistence type="predicted"/>
<name>A0A9Q3EZ49_9BASI</name>
<accession>A0A9Q3EZ49</accession>
<comment type="caution">
    <text evidence="1">The sequence shown here is derived from an EMBL/GenBank/DDBJ whole genome shotgun (WGS) entry which is preliminary data.</text>
</comment>
<keyword evidence="2" id="KW-1185">Reference proteome</keyword>
<organism evidence="1 2">
    <name type="scientific">Austropuccinia psidii MF-1</name>
    <dbReference type="NCBI Taxonomy" id="1389203"/>
    <lineage>
        <taxon>Eukaryota</taxon>
        <taxon>Fungi</taxon>
        <taxon>Dikarya</taxon>
        <taxon>Basidiomycota</taxon>
        <taxon>Pucciniomycotina</taxon>
        <taxon>Pucciniomycetes</taxon>
        <taxon>Pucciniales</taxon>
        <taxon>Sphaerophragmiaceae</taxon>
        <taxon>Austropuccinia</taxon>
    </lineage>
</organism>
<reference evidence="1" key="1">
    <citation type="submission" date="2021-03" db="EMBL/GenBank/DDBJ databases">
        <title>Draft genome sequence of rust myrtle Austropuccinia psidii MF-1, a brazilian biotype.</title>
        <authorList>
            <person name="Quecine M.C."/>
            <person name="Pachon D.M.R."/>
            <person name="Bonatelli M.L."/>
            <person name="Correr F.H."/>
            <person name="Franceschini L.M."/>
            <person name="Leite T.F."/>
            <person name="Margarido G.R.A."/>
            <person name="Almeida C.A."/>
            <person name="Ferrarezi J.A."/>
            <person name="Labate C.A."/>
        </authorList>
    </citation>
    <scope>NUCLEOTIDE SEQUENCE</scope>
    <source>
        <strain evidence="1">MF-1</strain>
    </source>
</reference>
<dbReference type="Proteomes" id="UP000765509">
    <property type="component" value="Unassembled WGS sequence"/>
</dbReference>
<evidence type="ECO:0000313" key="1">
    <source>
        <dbReference type="EMBL" id="MBW0527923.1"/>
    </source>
</evidence>
<gene>
    <name evidence="1" type="ORF">O181_067638</name>
</gene>
<sequence length="100" mass="11771">MIRRFCAYGLELKYSDGFIHDLCTLLPVLELEYKTSINSLARKTPAMIKKGWNPKLPYETLKKGLVDIQSTESSFKIILDKERHHAYRFMQDSLKYAKER</sequence>
<dbReference type="AlphaFoldDB" id="A0A9Q3EZ49"/>
<protein>
    <submittedName>
        <fullName evidence="1">Uncharacterized protein</fullName>
    </submittedName>
</protein>
<evidence type="ECO:0000313" key="2">
    <source>
        <dbReference type="Proteomes" id="UP000765509"/>
    </source>
</evidence>
<dbReference type="EMBL" id="AVOT02033939">
    <property type="protein sequence ID" value="MBW0527923.1"/>
    <property type="molecule type" value="Genomic_DNA"/>
</dbReference>